<comment type="caution">
    <text evidence="3">The sequence shown here is derived from an EMBL/GenBank/DDBJ whole genome shotgun (WGS) entry which is preliminary data.</text>
</comment>
<dbReference type="FunFam" id="3.40.50.300:FF:000285">
    <property type="entry name" value="Sporulation initiation inhibitor Soj"/>
    <property type="match status" value="1"/>
</dbReference>
<dbReference type="Gene3D" id="3.40.50.300">
    <property type="entry name" value="P-loop containing nucleotide triphosphate hydrolases"/>
    <property type="match status" value="1"/>
</dbReference>
<dbReference type="PIRSF" id="PIRSF009320">
    <property type="entry name" value="Nuc_binding_HP_1000"/>
    <property type="match status" value="1"/>
</dbReference>
<sequence>MVNIIAIANQKGGVGKTTTAVNLAACLAAMKRRVLLVDLDPQGNATMGCGVDKHALEHSSCDLLLSDIPIADCLQRITEPSPGFDLLPANADLTAAEVGLIDSPDREHRLARVLERAAQAYELVIVDCPPSLNMLTVNALVAARGVLIPIQCEYYALEGLSALLDTIEQIRANRNETLRVEGILRTMHDPRNNLANQVSTQLIAHFKDKVYRTIIPRNVRLAEAPSHGMPAQLYDPSSKGAIAYMALASEVLRRQQKGRNAA</sequence>
<evidence type="ECO:0000313" key="3">
    <source>
        <dbReference type="EMBL" id="TCW39744.1"/>
    </source>
</evidence>
<name>A0A4R4AKS1_MARGR</name>
<dbReference type="PANTHER" id="PTHR13696">
    <property type="entry name" value="P-LOOP CONTAINING NUCLEOSIDE TRIPHOSPHATE HYDROLASE"/>
    <property type="match status" value="1"/>
</dbReference>
<dbReference type="Proteomes" id="UP000295247">
    <property type="component" value="Unassembled WGS sequence"/>
</dbReference>
<dbReference type="CDD" id="cd02042">
    <property type="entry name" value="ParAB_family"/>
    <property type="match status" value="1"/>
</dbReference>
<dbReference type="InterPro" id="IPR027417">
    <property type="entry name" value="P-loop_NTPase"/>
</dbReference>
<dbReference type="EMBL" id="SMDC01000001">
    <property type="protein sequence ID" value="TCW39744.1"/>
    <property type="molecule type" value="Genomic_DNA"/>
</dbReference>
<proteinExistence type="predicted"/>
<organism evidence="3 4">
    <name type="scientific">Marichromatium gracile</name>
    <name type="common">Chromatium gracile</name>
    <dbReference type="NCBI Taxonomy" id="1048"/>
    <lineage>
        <taxon>Bacteria</taxon>
        <taxon>Pseudomonadati</taxon>
        <taxon>Pseudomonadota</taxon>
        <taxon>Gammaproteobacteria</taxon>
        <taxon>Chromatiales</taxon>
        <taxon>Chromatiaceae</taxon>
        <taxon>Marichromatium</taxon>
    </lineage>
</organism>
<dbReference type="InterPro" id="IPR025669">
    <property type="entry name" value="AAA_dom"/>
</dbReference>
<dbReference type="InterPro" id="IPR050678">
    <property type="entry name" value="DNA_Partitioning_ATPase"/>
</dbReference>
<comment type="similarity">
    <text evidence="1">To B.subtilis soj.</text>
</comment>
<dbReference type="RefSeq" id="WP_123139194.1">
    <property type="nucleotide sequence ID" value="NZ_NRRH01000002.1"/>
</dbReference>
<accession>A0A4R4AKS1</accession>
<evidence type="ECO:0000313" key="4">
    <source>
        <dbReference type="Proteomes" id="UP000295247"/>
    </source>
</evidence>
<dbReference type="AlphaFoldDB" id="A0A4R4AKS1"/>
<evidence type="ECO:0000259" key="2">
    <source>
        <dbReference type="Pfam" id="PF13614"/>
    </source>
</evidence>
<protein>
    <submittedName>
        <fullName evidence="3">Chromosome partitioning protein</fullName>
    </submittedName>
</protein>
<dbReference type="PANTHER" id="PTHR13696:SF52">
    <property type="entry name" value="PARA FAMILY PROTEIN CT_582"/>
    <property type="match status" value="1"/>
</dbReference>
<feature type="domain" description="AAA" evidence="2">
    <location>
        <begin position="3"/>
        <end position="179"/>
    </location>
</feature>
<dbReference type="SUPFAM" id="SSF52540">
    <property type="entry name" value="P-loop containing nucleoside triphosphate hydrolases"/>
    <property type="match status" value="1"/>
</dbReference>
<dbReference type="Pfam" id="PF13614">
    <property type="entry name" value="AAA_31"/>
    <property type="match status" value="1"/>
</dbReference>
<evidence type="ECO:0000256" key="1">
    <source>
        <dbReference type="ARBA" id="ARBA00060876"/>
    </source>
</evidence>
<reference evidence="3 4" key="1">
    <citation type="submission" date="2019-03" db="EMBL/GenBank/DDBJ databases">
        <title>Genomic Encyclopedia of Type Strains, Phase IV (KMG-IV): sequencing the most valuable type-strain genomes for metagenomic binning, comparative biology and taxonomic classification.</title>
        <authorList>
            <person name="Goeker M."/>
        </authorList>
    </citation>
    <scope>NUCLEOTIDE SEQUENCE [LARGE SCALE GENOMIC DNA]</scope>
    <source>
        <strain evidence="3 4">DSM 203</strain>
    </source>
</reference>
<gene>
    <name evidence="3" type="ORF">EDC29_101160</name>
</gene>